<dbReference type="SUPFAM" id="SSF75005">
    <property type="entry name" value="Arabinanase/levansucrase/invertase"/>
    <property type="match status" value="1"/>
</dbReference>
<gene>
    <name evidence="9" type="primary">xsa</name>
    <name evidence="9" type="ORF">BDLFYP24_00238</name>
</gene>
<name>A0A6N2UEW9_9BIFI</name>
<dbReference type="PANTHER" id="PTHR43772:SF2">
    <property type="entry name" value="PUTATIVE (AFU_ORTHOLOGUE AFUA_2G04480)-RELATED"/>
    <property type="match status" value="1"/>
</dbReference>
<evidence type="ECO:0000256" key="3">
    <source>
        <dbReference type="ARBA" id="ARBA00022801"/>
    </source>
</evidence>
<protein>
    <submittedName>
        <fullName evidence="9">Xylosidase/arabinosidase</fullName>
    </submittedName>
</protein>
<comment type="similarity">
    <text evidence="1 8">Belongs to the glycosyl hydrolase 43 family.</text>
</comment>
<dbReference type="GO" id="GO:0004553">
    <property type="term" value="F:hydrolase activity, hydrolyzing O-glycosyl compounds"/>
    <property type="evidence" value="ECO:0007669"/>
    <property type="project" value="InterPro"/>
</dbReference>
<dbReference type="CDD" id="cd09004">
    <property type="entry name" value="GH43_bXyl-like"/>
    <property type="match status" value="1"/>
</dbReference>
<proteinExistence type="inferred from homology"/>
<keyword evidence="5 8" id="KW-0326">Glycosidase</keyword>
<reference evidence="9" key="1">
    <citation type="submission" date="2019-11" db="EMBL/GenBank/DDBJ databases">
        <authorList>
            <person name="Feng L."/>
        </authorList>
    </citation>
    <scope>NUCLEOTIDE SEQUENCE</scope>
    <source>
        <strain evidence="9">BdentiumLFYP24</strain>
    </source>
</reference>
<keyword evidence="2" id="KW-0858">Xylan degradation</keyword>
<keyword evidence="3 8" id="KW-0378">Hydrolase</keyword>
<dbReference type="InterPro" id="IPR006710">
    <property type="entry name" value="Glyco_hydro_43"/>
</dbReference>
<evidence type="ECO:0000256" key="8">
    <source>
        <dbReference type="RuleBase" id="RU361187"/>
    </source>
</evidence>
<dbReference type="AlphaFoldDB" id="A0A6N2UEW9"/>
<organism evidence="9">
    <name type="scientific">Bifidobacterium dentium</name>
    <dbReference type="NCBI Taxonomy" id="1689"/>
    <lineage>
        <taxon>Bacteria</taxon>
        <taxon>Bacillati</taxon>
        <taxon>Actinomycetota</taxon>
        <taxon>Actinomycetes</taxon>
        <taxon>Bifidobacteriales</taxon>
        <taxon>Bifidobacteriaceae</taxon>
        <taxon>Bifidobacterium</taxon>
    </lineage>
</organism>
<dbReference type="EMBL" id="CACRSP010000009">
    <property type="protein sequence ID" value="VYT13906.1"/>
    <property type="molecule type" value="Genomic_DNA"/>
</dbReference>
<dbReference type="InterPro" id="IPR052176">
    <property type="entry name" value="Glycosyl_Hydrlase_43_Enz"/>
</dbReference>
<dbReference type="Pfam" id="PF04616">
    <property type="entry name" value="Glyco_hydro_43"/>
    <property type="match status" value="1"/>
</dbReference>
<dbReference type="Gene3D" id="2.115.10.20">
    <property type="entry name" value="Glycosyl hydrolase domain, family 43"/>
    <property type="match status" value="1"/>
</dbReference>
<evidence type="ECO:0000256" key="6">
    <source>
        <dbReference type="PIRSR" id="PIRSR606710-1"/>
    </source>
</evidence>
<evidence type="ECO:0000256" key="7">
    <source>
        <dbReference type="PIRSR" id="PIRSR606710-2"/>
    </source>
</evidence>
<accession>A0A6N2UEW9</accession>
<feature type="site" description="Important for catalytic activity, responsible for pKa modulation of the active site Glu and correct orientation of both the proton donor and substrate" evidence="7">
    <location>
        <position position="155"/>
    </location>
</feature>
<dbReference type="GO" id="GO:0045493">
    <property type="term" value="P:xylan catabolic process"/>
    <property type="evidence" value="ECO:0007669"/>
    <property type="project" value="UniProtKB-KW"/>
</dbReference>
<keyword evidence="4" id="KW-0119">Carbohydrate metabolism</keyword>
<evidence type="ECO:0000256" key="4">
    <source>
        <dbReference type="ARBA" id="ARBA00023277"/>
    </source>
</evidence>
<dbReference type="PANTHER" id="PTHR43772">
    <property type="entry name" value="ENDO-1,4-BETA-XYLANASE"/>
    <property type="match status" value="1"/>
</dbReference>
<dbReference type="RefSeq" id="WP_034522759.1">
    <property type="nucleotide sequence ID" value="NZ_CACRSP010000009.1"/>
</dbReference>
<sequence length="338" mass="37691">MTEIDAPVCAVETSARTIDRHDLPYRVNNVALATNPLHRYCADPNLAIFDGRYFLYCTDDGVDDWGSTAFSVYVSDNLMDWERYPALDLRDVPWWTGSDGAWAPSIVRNADGRYVLLFVADSQIGTAVANTPYGPFIPTVEPIVRKGTFSCHTIDPGVFIDDDGTRYFLWGNGKAWIAPFSDDCLSFDESKAIGWIPGDFREAIWVHRHDGLYYASWSENDTRDPAYCVKYAVAESLAGPWSEPRVLVEQNPGLHLYGTGHHNIVNIPGTDEWIIAYHRFAYHPSGRWAGGDGCHRETVFAPLNHLPDGSLEQVRPQVGSYVRPLDIRPAGSVPAIPA</sequence>
<evidence type="ECO:0000256" key="2">
    <source>
        <dbReference type="ARBA" id="ARBA00022651"/>
    </source>
</evidence>
<evidence type="ECO:0000256" key="5">
    <source>
        <dbReference type="ARBA" id="ARBA00023295"/>
    </source>
</evidence>
<feature type="active site" description="Proton donor" evidence="6">
    <location>
        <position position="202"/>
    </location>
</feature>
<feature type="active site" description="Proton acceptor" evidence="6">
    <location>
        <position position="43"/>
    </location>
</feature>
<evidence type="ECO:0000256" key="1">
    <source>
        <dbReference type="ARBA" id="ARBA00009865"/>
    </source>
</evidence>
<keyword evidence="2" id="KW-0624">Polysaccharide degradation</keyword>
<evidence type="ECO:0000313" key="9">
    <source>
        <dbReference type="EMBL" id="VYT13906.1"/>
    </source>
</evidence>
<dbReference type="InterPro" id="IPR023296">
    <property type="entry name" value="Glyco_hydro_beta-prop_sf"/>
</dbReference>